<evidence type="ECO:0000256" key="1">
    <source>
        <dbReference type="SAM" id="Phobius"/>
    </source>
</evidence>
<protein>
    <recommendedName>
        <fullName evidence="2">Zn(2)-C6 fungal-type domain-containing protein</fullName>
    </recommendedName>
</protein>
<dbReference type="InterPro" id="IPR052693">
    <property type="entry name" value="Yeast_MDR_Regulatory"/>
</dbReference>
<dbReference type="SUPFAM" id="SSF57701">
    <property type="entry name" value="Zn2/Cys6 DNA-binding domain"/>
    <property type="match status" value="1"/>
</dbReference>
<keyword evidence="4" id="KW-1185">Reference proteome</keyword>
<dbReference type="EMBL" id="OX365771">
    <property type="protein sequence ID" value="CAI4036168.1"/>
    <property type="molecule type" value="Genomic_DNA"/>
</dbReference>
<dbReference type="InterPro" id="IPR036864">
    <property type="entry name" value="Zn2-C6_fun-type_DNA-bd_sf"/>
</dbReference>
<dbReference type="Pfam" id="PF00172">
    <property type="entry name" value="Zn_clus"/>
    <property type="match status" value="1"/>
</dbReference>
<dbReference type="GO" id="GO:0008270">
    <property type="term" value="F:zinc ion binding"/>
    <property type="evidence" value="ECO:0007669"/>
    <property type="project" value="InterPro"/>
</dbReference>
<dbReference type="PROSITE" id="PS00463">
    <property type="entry name" value="ZN2_CY6_FUNGAL_1"/>
    <property type="match status" value="1"/>
</dbReference>
<dbReference type="AlphaFoldDB" id="A0AA35IU42"/>
<organism evidence="3 4">
    <name type="scientific">Saccharomyces mikatae IFO 1815</name>
    <dbReference type="NCBI Taxonomy" id="226126"/>
    <lineage>
        <taxon>Eukaryota</taxon>
        <taxon>Fungi</taxon>
        <taxon>Dikarya</taxon>
        <taxon>Ascomycota</taxon>
        <taxon>Saccharomycotina</taxon>
        <taxon>Saccharomycetes</taxon>
        <taxon>Saccharomycetales</taxon>
        <taxon>Saccharomycetaceae</taxon>
        <taxon>Saccharomyces</taxon>
    </lineage>
</organism>
<evidence type="ECO:0000313" key="3">
    <source>
        <dbReference type="EMBL" id="CAI4036168.1"/>
    </source>
</evidence>
<feature type="transmembrane region" description="Helical" evidence="1">
    <location>
        <begin position="280"/>
        <end position="296"/>
    </location>
</feature>
<dbReference type="Gene3D" id="4.10.240.10">
    <property type="entry name" value="Zn(2)-C6 fungal-type DNA-binding domain"/>
    <property type="match status" value="1"/>
</dbReference>
<dbReference type="InterPro" id="IPR001138">
    <property type="entry name" value="Zn2Cys6_DnaBD"/>
</dbReference>
<dbReference type="GO" id="GO:0000981">
    <property type="term" value="F:DNA-binding transcription factor activity, RNA polymerase II-specific"/>
    <property type="evidence" value="ECO:0007669"/>
    <property type="project" value="InterPro"/>
</dbReference>
<keyword evidence="1" id="KW-1133">Transmembrane helix</keyword>
<dbReference type="GeneID" id="80921076"/>
<evidence type="ECO:0000313" key="4">
    <source>
        <dbReference type="Proteomes" id="UP001161438"/>
    </source>
</evidence>
<accession>A0AA35IU42</accession>
<dbReference type="RefSeq" id="XP_056079288.1">
    <property type="nucleotide sequence ID" value="XM_056225472.1"/>
</dbReference>
<reference evidence="3" key="1">
    <citation type="submission" date="2022-10" db="EMBL/GenBank/DDBJ databases">
        <authorList>
            <person name="Byrne P K."/>
        </authorList>
    </citation>
    <scope>NUCLEOTIDE SEQUENCE</scope>
    <source>
        <strain evidence="3">IFO1815</strain>
    </source>
</reference>
<sequence>MRNVRRKSIRSCELCRKRKLRCDGKRPRCSTCVRKKSSECTYAIGFEQDVEFREKLKALKEAKLLEDVKLLEKRLESGGGVVCELSRDVNLIHEYGPCNVVLANKSTVYRMSSHSVTPDIGEKSNINVLDDFHILQCKEDGRRIYYGPTSVKTFMAKSKWGMLERFRQTWCVVKVTRSKWKKLNGRNMIDEIKCIERHLQSSNPLLCNSLQDACHALPPYEKIRSHIELFFQDKVLFQISDVIDQEKVLKDFFEEFVPDKLSCASEQRVISLCPVKKKNYYKIGVILMILGFTYFYETIPETIQKFLILLTGISTAKCMYIERAQFLMLRLHHLSRYSSTGEDNNNEMIIVDSLINTSSLLGLNHNISVLYDGQEDLVGNLSTLTKLRDWVLFADVQMAFQLGRPLLISATELDYYNDSNNIIGNPLETTEPSFYSLFRKFLRISRCIISEIHDKAVVPNLKKMCATLTEFIEQYLHPISDYTSPCSMKKEYICETGILFQILSMLLSLYNLRYLAFSEMSVGLKNSVIKTSLVSLSLCTCLTSYCFEQDAKNFPGLFQSNSKHVAPYFSLSLSLSSELSYRALITFYALVYNTLTLSQSGLICSAGEHSVKKCDLKTLHINETANISFSVYFKVFCEIVNRMSNNENARFRQLSRRSYAFVTMLTLANSCRNTIKKTLENKDCEKKPWISPLQQFPSLEFFEKNVYHTLESRHYIDPSTPAHAIEEDSNPPLVSQPLESESTFEGLLHEISTQQDVSNFLFDENFFSENTQSDI</sequence>
<dbReference type="PANTHER" id="PTHR31405:SF8">
    <property type="entry name" value="TRANSCRIPTION FACTOR PDR8-RELATED"/>
    <property type="match status" value="1"/>
</dbReference>
<evidence type="ECO:0000259" key="2">
    <source>
        <dbReference type="PROSITE" id="PS50048"/>
    </source>
</evidence>
<dbReference type="PROSITE" id="PS50048">
    <property type="entry name" value="ZN2_CY6_FUNGAL_2"/>
    <property type="match status" value="1"/>
</dbReference>
<feature type="domain" description="Zn(2)-C6 fungal-type" evidence="2">
    <location>
        <begin position="11"/>
        <end position="42"/>
    </location>
</feature>
<dbReference type="CDD" id="cd00067">
    <property type="entry name" value="GAL4"/>
    <property type="match status" value="1"/>
</dbReference>
<dbReference type="Proteomes" id="UP001161438">
    <property type="component" value="Chromosome 15"/>
</dbReference>
<name>A0AA35IU42_SACMI</name>
<keyword evidence="1" id="KW-0472">Membrane</keyword>
<proteinExistence type="predicted"/>
<gene>
    <name evidence="3" type="primary">SMKI15G0060</name>
    <name evidence="3" type="ORF">SMKI_15G0060</name>
</gene>
<keyword evidence="1" id="KW-0812">Transmembrane</keyword>
<dbReference type="PANTHER" id="PTHR31405">
    <property type="entry name" value="TRANSCRIPTION FACTOR PDR8-RELATED"/>
    <property type="match status" value="1"/>
</dbReference>
<dbReference type="SMART" id="SM00066">
    <property type="entry name" value="GAL4"/>
    <property type="match status" value="1"/>
</dbReference>